<evidence type="ECO:0000313" key="3">
    <source>
        <dbReference type="Proteomes" id="UP000051677"/>
    </source>
</evidence>
<dbReference type="AlphaFoldDB" id="A0A0Q2RVI5"/>
<gene>
    <name evidence="2" type="ORF">AO501_14210</name>
</gene>
<dbReference type="Pfam" id="PF23275">
    <property type="entry name" value="TPR_23"/>
    <property type="match status" value="1"/>
</dbReference>
<proteinExistence type="predicted"/>
<evidence type="ECO:0000313" key="2">
    <source>
        <dbReference type="EMBL" id="KQH79219.1"/>
    </source>
</evidence>
<sequence>MVYNANANALADLAAPTREVGRRMLAAAETVRQTVHGLDWKGDTQNACDGRADRELAQDRKVAAGYDALANAYENGAKAMQPMIDSLRSQGKGFEGDDFDVSEDWKVTDRYNYNMGKMALMLLGSDEQAAQDQMDSLKAQRANEAATGTATLQRLADELGVADADTKNAIDAAKAELGAAAPIATGLVGGQQARDDAGAILGGNATPQQVARVRASLTRWTPEESAALANGRPADMPQGQYDYLTSLMHAMDGKSVADIDAAMGKYGLQGAMGDGMRMMGNPNTQTALGAHGGLQTLPTKVSELLTKDPAGLIGSPEFGSRSIPVTQFNALNDMLGKGNKGLALGSDVDRALLNQASRIAATERSPIAVIADPDQPKGDLRREYVSLSKVNETVSAMMSNASVDHQAVADFLHAGPAMDRVAGGHFDNGHAFEALATVRFDPNDHGWKDMLDWIGPNAHTPGFEGHHAAVAADSLARLTATHHELLGGKIPILGADGNPSGQFESLGQRDPELVKALTRNLTPYFGNLGGIEVPGIDSAGVPGFKNSTDLLNLFKVLSSDPASAEGLQAAAASWEHHYAERYGETGEIKYAHAAGQLDTAVHGGYSAELDAMKANHDTARILEYNQRSADWDSKKGMISDVFGALPLSKLPGGDALSFLGKMVIDGYNPYLKLDELPPLTPSNDIQQAAAAALRNNDAQFTILNDSIYHDYSIVSGYEIRDPSVVSAFQNVQTPDGPVNFFVPDGSNGWKLDWNAVTQNGDKFKQIYSNWEGSHQIDVGSWDTKYEEGMKNTVIDYAGLPDPGNVAKPPTGR</sequence>
<evidence type="ECO:0000259" key="1">
    <source>
        <dbReference type="Pfam" id="PF23275"/>
    </source>
</evidence>
<accession>A0A0Q2RVI5</accession>
<name>A0A0Q2RVI5_MYCGO</name>
<dbReference type="EMBL" id="LKTM01000112">
    <property type="protein sequence ID" value="KQH79219.1"/>
    <property type="molecule type" value="Genomic_DNA"/>
</dbReference>
<comment type="caution">
    <text evidence="2">The sequence shown here is derived from an EMBL/GenBank/DDBJ whole genome shotgun (WGS) entry which is preliminary data.</text>
</comment>
<organism evidence="2 3">
    <name type="scientific">Mycobacterium gordonae</name>
    <dbReference type="NCBI Taxonomy" id="1778"/>
    <lineage>
        <taxon>Bacteria</taxon>
        <taxon>Bacillati</taxon>
        <taxon>Actinomycetota</taxon>
        <taxon>Actinomycetes</taxon>
        <taxon>Mycobacteriales</taxon>
        <taxon>Mycobacteriaceae</taxon>
        <taxon>Mycobacterium</taxon>
    </lineage>
</organism>
<dbReference type="Proteomes" id="UP000051677">
    <property type="component" value="Unassembled WGS sequence"/>
</dbReference>
<reference evidence="2 3" key="1">
    <citation type="submission" date="2015-10" db="EMBL/GenBank/DDBJ databases">
        <title>Mycobacterium gordonae draft genome assembly.</title>
        <authorList>
            <person name="Ustinova V."/>
            <person name="Smirnova T."/>
            <person name="Blagodatskikh K."/>
            <person name="Varlamov D."/>
            <person name="Larionova E."/>
            <person name="Chernousova L."/>
        </authorList>
    </citation>
    <scope>NUCLEOTIDE SEQUENCE [LARGE SCALE GENOMIC DNA]</scope>
    <source>
        <strain evidence="2 3">CTRI 14-8773</strain>
    </source>
</reference>
<feature type="domain" description="TPR repeat" evidence="1">
    <location>
        <begin position="218"/>
        <end position="453"/>
    </location>
</feature>
<dbReference type="InterPro" id="IPR057037">
    <property type="entry name" value="TPR_rep_actino"/>
</dbReference>
<protein>
    <recommendedName>
        <fullName evidence="1">TPR repeat domain-containing protein</fullName>
    </recommendedName>
</protein>